<dbReference type="OMA" id="FSAVHWF"/>
<reference evidence="5" key="2">
    <citation type="submission" date="2025-09" db="UniProtKB">
        <authorList>
            <consortium name="Ensembl"/>
        </authorList>
    </citation>
    <scope>IDENTIFICATION</scope>
</reference>
<proteinExistence type="inferred from homology"/>
<evidence type="ECO:0000256" key="2">
    <source>
        <dbReference type="ARBA" id="ARBA00022603"/>
    </source>
</evidence>
<dbReference type="PANTHER" id="PTHR44942">
    <property type="entry name" value="METHYLTRANSF_11 DOMAIN-CONTAINING PROTEIN"/>
    <property type="match status" value="1"/>
</dbReference>
<dbReference type="CDD" id="cd02440">
    <property type="entry name" value="AdoMet_MTases"/>
    <property type="match status" value="1"/>
</dbReference>
<sequence>MAARLFEKKEHAAIYKKYRFSAQENLQKVIFAYLDKKLNSFRLAVDVGCGSGQSTQLLAGRFEKVVGTDVSEAQIEEAKQAGHPPHVSFLACPAEEVPLDDHSADLVVAFTAAHWFDIPRFMTEVDRLLAPSGCVILCSNTLDLQLRYGDCSEELTEILREVIKQISPYKHEKINRVLDDYKEIFDAVPFQDKERITDIFDKMPMSVANLVGYIQSFSPYQTFLKKQPEAAKSLVAKIEQRLLETMGVSSEETQLELWTRQVCVLAHKKA</sequence>
<evidence type="ECO:0000313" key="6">
    <source>
        <dbReference type="Proteomes" id="UP000694421"/>
    </source>
</evidence>
<dbReference type="Ensembl" id="ENSSMRT00000015952.1">
    <property type="protein sequence ID" value="ENSSMRP00000013706.1"/>
    <property type="gene ID" value="ENSSMRG00000010650.1"/>
</dbReference>
<evidence type="ECO:0000259" key="4">
    <source>
        <dbReference type="Pfam" id="PF08241"/>
    </source>
</evidence>
<comment type="similarity">
    <text evidence="1">Belongs to the methyltransferase superfamily.</text>
</comment>
<dbReference type="Pfam" id="PF08241">
    <property type="entry name" value="Methyltransf_11"/>
    <property type="match status" value="1"/>
</dbReference>
<dbReference type="GO" id="GO:0032259">
    <property type="term" value="P:methylation"/>
    <property type="evidence" value="ECO:0007669"/>
    <property type="project" value="UniProtKB-KW"/>
</dbReference>
<evidence type="ECO:0000256" key="1">
    <source>
        <dbReference type="ARBA" id="ARBA00008361"/>
    </source>
</evidence>
<name>A0A8D0DLW3_SALMN</name>
<protein>
    <recommendedName>
        <fullName evidence="4">Methyltransferase type 11 domain-containing protein</fullName>
    </recommendedName>
</protein>
<dbReference type="AlphaFoldDB" id="A0A8D0DLW3"/>
<organism evidence="5 6">
    <name type="scientific">Salvator merianae</name>
    <name type="common">Argentine black and white tegu</name>
    <name type="synonym">Tupinambis merianae</name>
    <dbReference type="NCBI Taxonomy" id="96440"/>
    <lineage>
        <taxon>Eukaryota</taxon>
        <taxon>Metazoa</taxon>
        <taxon>Chordata</taxon>
        <taxon>Craniata</taxon>
        <taxon>Vertebrata</taxon>
        <taxon>Euteleostomi</taxon>
        <taxon>Lepidosauria</taxon>
        <taxon>Squamata</taxon>
        <taxon>Bifurcata</taxon>
        <taxon>Unidentata</taxon>
        <taxon>Episquamata</taxon>
        <taxon>Laterata</taxon>
        <taxon>Teiioidea</taxon>
        <taxon>Teiidae</taxon>
        <taxon>Salvator</taxon>
    </lineage>
</organism>
<dbReference type="Gene3D" id="3.40.50.150">
    <property type="entry name" value="Vaccinia Virus protein VP39"/>
    <property type="match status" value="1"/>
</dbReference>
<dbReference type="InterPro" id="IPR051052">
    <property type="entry name" value="Diverse_substrate_MTase"/>
</dbReference>
<dbReference type="InterPro" id="IPR029063">
    <property type="entry name" value="SAM-dependent_MTases_sf"/>
</dbReference>
<dbReference type="FunFam" id="3.40.50.150:FF:000370">
    <property type="entry name" value="Si:ch211-93g23.2"/>
    <property type="match status" value="1"/>
</dbReference>
<dbReference type="SUPFAM" id="SSF53335">
    <property type="entry name" value="S-adenosyl-L-methionine-dependent methyltransferases"/>
    <property type="match status" value="1"/>
</dbReference>
<accession>A0A8D0DLW3</accession>
<reference evidence="5" key="1">
    <citation type="submission" date="2025-08" db="UniProtKB">
        <authorList>
            <consortium name="Ensembl"/>
        </authorList>
    </citation>
    <scope>IDENTIFICATION</scope>
</reference>
<keyword evidence="3" id="KW-0808">Transferase</keyword>
<feature type="domain" description="Methyltransferase type 11" evidence="4">
    <location>
        <begin position="45"/>
        <end position="136"/>
    </location>
</feature>
<evidence type="ECO:0000313" key="5">
    <source>
        <dbReference type="Ensembl" id="ENSSMRP00000013706.1"/>
    </source>
</evidence>
<evidence type="ECO:0000256" key="3">
    <source>
        <dbReference type="ARBA" id="ARBA00022679"/>
    </source>
</evidence>
<dbReference type="InterPro" id="IPR013216">
    <property type="entry name" value="Methyltransf_11"/>
</dbReference>
<dbReference type="GeneTree" id="ENSGT00940000163794"/>
<dbReference type="PANTHER" id="PTHR44942:SF4">
    <property type="entry name" value="METHYLTRANSFERASE TYPE 11 DOMAIN-CONTAINING PROTEIN"/>
    <property type="match status" value="1"/>
</dbReference>
<keyword evidence="2" id="KW-0489">Methyltransferase</keyword>
<dbReference type="GO" id="GO:0008757">
    <property type="term" value="F:S-adenosylmethionine-dependent methyltransferase activity"/>
    <property type="evidence" value="ECO:0007669"/>
    <property type="project" value="InterPro"/>
</dbReference>
<keyword evidence="6" id="KW-1185">Reference proteome</keyword>
<dbReference type="Proteomes" id="UP000694421">
    <property type="component" value="Unplaced"/>
</dbReference>